<accession>A0ACD2ZX99</accession>
<organism evidence="1 2">
    <name type="scientific">Pluteus cervinus</name>
    <dbReference type="NCBI Taxonomy" id="181527"/>
    <lineage>
        <taxon>Eukaryota</taxon>
        <taxon>Fungi</taxon>
        <taxon>Dikarya</taxon>
        <taxon>Basidiomycota</taxon>
        <taxon>Agaricomycotina</taxon>
        <taxon>Agaricomycetes</taxon>
        <taxon>Agaricomycetidae</taxon>
        <taxon>Agaricales</taxon>
        <taxon>Pluteineae</taxon>
        <taxon>Pluteaceae</taxon>
        <taxon>Pluteus</taxon>
    </lineage>
</organism>
<sequence>MQLPTLESTLGRVADETYNSGLDLAPGDIADTAQHHYSGLEDTLGKVTDTTQQVPTISRGKAQSSRLSSFTQMMPRARSRSVGRDTHENYYASIAQRRKKRRMYSETAQDLPNQIILSLPPVFRAEEEDIISLVVEAPSPDPGSPVVESDLPSHLFTMPSSNQHKFLSPHPHTPYFPPIQPSNVVAWPPYYPSKQRNMVPSSPRLDKDVVVEGIFSHPSGALDLVKQLRE</sequence>
<evidence type="ECO:0000313" key="2">
    <source>
        <dbReference type="Proteomes" id="UP000308600"/>
    </source>
</evidence>
<keyword evidence="2" id="KW-1185">Reference proteome</keyword>
<dbReference type="Proteomes" id="UP000308600">
    <property type="component" value="Unassembled WGS sequence"/>
</dbReference>
<name>A0ACD2ZX99_9AGAR</name>
<gene>
    <name evidence="1" type="ORF">BDN72DRAFT_907249</name>
</gene>
<evidence type="ECO:0000313" key="1">
    <source>
        <dbReference type="EMBL" id="TFK57959.1"/>
    </source>
</evidence>
<dbReference type="EMBL" id="ML209810">
    <property type="protein sequence ID" value="TFK57959.1"/>
    <property type="molecule type" value="Genomic_DNA"/>
</dbReference>
<proteinExistence type="predicted"/>
<protein>
    <submittedName>
        <fullName evidence="1">Uncharacterized protein</fullName>
    </submittedName>
</protein>
<reference evidence="1 2" key="1">
    <citation type="journal article" date="2019" name="Nat. Ecol. Evol.">
        <title>Megaphylogeny resolves global patterns of mushroom evolution.</title>
        <authorList>
            <person name="Varga T."/>
            <person name="Krizsan K."/>
            <person name="Foldi C."/>
            <person name="Dima B."/>
            <person name="Sanchez-Garcia M."/>
            <person name="Sanchez-Ramirez S."/>
            <person name="Szollosi G.J."/>
            <person name="Szarkandi J.G."/>
            <person name="Papp V."/>
            <person name="Albert L."/>
            <person name="Andreopoulos W."/>
            <person name="Angelini C."/>
            <person name="Antonin V."/>
            <person name="Barry K.W."/>
            <person name="Bougher N.L."/>
            <person name="Buchanan P."/>
            <person name="Buyck B."/>
            <person name="Bense V."/>
            <person name="Catcheside P."/>
            <person name="Chovatia M."/>
            <person name="Cooper J."/>
            <person name="Damon W."/>
            <person name="Desjardin D."/>
            <person name="Finy P."/>
            <person name="Geml J."/>
            <person name="Haridas S."/>
            <person name="Hughes K."/>
            <person name="Justo A."/>
            <person name="Karasinski D."/>
            <person name="Kautmanova I."/>
            <person name="Kiss B."/>
            <person name="Kocsube S."/>
            <person name="Kotiranta H."/>
            <person name="LaButti K.M."/>
            <person name="Lechner B.E."/>
            <person name="Liimatainen K."/>
            <person name="Lipzen A."/>
            <person name="Lukacs Z."/>
            <person name="Mihaltcheva S."/>
            <person name="Morgado L.N."/>
            <person name="Niskanen T."/>
            <person name="Noordeloos M.E."/>
            <person name="Ohm R.A."/>
            <person name="Ortiz-Santana B."/>
            <person name="Ovrebo C."/>
            <person name="Racz N."/>
            <person name="Riley R."/>
            <person name="Savchenko A."/>
            <person name="Shiryaev A."/>
            <person name="Soop K."/>
            <person name="Spirin V."/>
            <person name="Szebenyi C."/>
            <person name="Tomsovsky M."/>
            <person name="Tulloss R.E."/>
            <person name="Uehling J."/>
            <person name="Grigoriev I.V."/>
            <person name="Vagvolgyi C."/>
            <person name="Papp T."/>
            <person name="Martin F.M."/>
            <person name="Miettinen O."/>
            <person name="Hibbett D.S."/>
            <person name="Nagy L.G."/>
        </authorList>
    </citation>
    <scope>NUCLEOTIDE SEQUENCE [LARGE SCALE GENOMIC DNA]</scope>
    <source>
        <strain evidence="1 2">NL-1719</strain>
    </source>
</reference>